<organism evidence="3 4">
    <name type="scientific">Orbilia ellipsospora</name>
    <dbReference type="NCBI Taxonomy" id="2528407"/>
    <lineage>
        <taxon>Eukaryota</taxon>
        <taxon>Fungi</taxon>
        <taxon>Dikarya</taxon>
        <taxon>Ascomycota</taxon>
        <taxon>Pezizomycotina</taxon>
        <taxon>Orbiliomycetes</taxon>
        <taxon>Orbiliales</taxon>
        <taxon>Orbiliaceae</taxon>
        <taxon>Orbilia</taxon>
    </lineage>
</organism>
<evidence type="ECO:0000313" key="4">
    <source>
        <dbReference type="Proteomes" id="UP001365542"/>
    </source>
</evidence>
<dbReference type="Proteomes" id="UP001365542">
    <property type="component" value="Unassembled WGS sequence"/>
</dbReference>
<feature type="compositionally biased region" description="Basic and acidic residues" evidence="1">
    <location>
        <begin position="87"/>
        <end position="113"/>
    </location>
</feature>
<dbReference type="EMBL" id="JAVHJO010000005">
    <property type="protein sequence ID" value="KAK6540424.1"/>
    <property type="molecule type" value="Genomic_DNA"/>
</dbReference>
<name>A0AAV9XEX6_9PEZI</name>
<keyword evidence="4" id="KW-1185">Reference proteome</keyword>
<sequence>MMPWAIGGYDADDDSTLPSERRRNFSRWLQSRGSRQRPDAIHQQMSGPGNPGPAIGQISTSGPANPGLMMPNPGPEFLAPSAPRAQQEAEARPRMRHLQDQRDRNSHANDRLHSSIAQSLGIGPRQTYPSHGMPPGPVLMGPDTRPLGPGNPRHRRRIPRRPRIPLLMGPRPDPDDDTQTYHFLGPTIRSFIVPQFVDTLDPESPERFNTDYLSWHMKRNIVSDLCFFHAFVIWVAFIVTFAVINSKPKQTEVDKVVRYTQNKAIWGVGFTTLGFMVPTLFLELTRPHIMRVLMVLRDEQEMRKFGRYFTFYSIGMTRVYPILMFTMMASLYGIMVYLYRDEHAMNEILVKACAANNGTLSAVGSTVKSIANAATATIKATPTAMQGDLWVKSWPSLSGFN</sequence>
<gene>
    <name evidence="3" type="ORF">TWF694_009220</name>
</gene>
<keyword evidence="2" id="KW-0472">Membrane</keyword>
<reference evidence="3 4" key="1">
    <citation type="submission" date="2019-10" db="EMBL/GenBank/DDBJ databases">
        <authorList>
            <person name="Palmer J.M."/>
        </authorList>
    </citation>
    <scope>NUCLEOTIDE SEQUENCE [LARGE SCALE GENOMIC DNA]</scope>
    <source>
        <strain evidence="3 4">TWF694</strain>
    </source>
</reference>
<feature type="transmembrane region" description="Helical" evidence="2">
    <location>
        <begin position="264"/>
        <end position="284"/>
    </location>
</feature>
<feature type="transmembrane region" description="Helical" evidence="2">
    <location>
        <begin position="319"/>
        <end position="339"/>
    </location>
</feature>
<protein>
    <submittedName>
        <fullName evidence="3">Uncharacterized protein</fullName>
    </submittedName>
</protein>
<dbReference type="AlphaFoldDB" id="A0AAV9XEX6"/>
<feature type="compositionally biased region" description="Basic residues" evidence="1">
    <location>
        <begin position="152"/>
        <end position="163"/>
    </location>
</feature>
<keyword evidence="2" id="KW-1133">Transmembrane helix</keyword>
<feature type="transmembrane region" description="Helical" evidence="2">
    <location>
        <begin position="225"/>
        <end position="244"/>
    </location>
</feature>
<proteinExistence type="predicted"/>
<comment type="caution">
    <text evidence="3">The sequence shown here is derived from an EMBL/GenBank/DDBJ whole genome shotgun (WGS) entry which is preliminary data.</text>
</comment>
<feature type="region of interest" description="Disordered" evidence="1">
    <location>
        <begin position="1"/>
        <end position="177"/>
    </location>
</feature>
<accession>A0AAV9XEX6</accession>
<evidence type="ECO:0000313" key="3">
    <source>
        <dbReference type="EMBL" id="KAK6540424.1"/>
    </source>
</evidence>
<evidence type="ECO:0000256" key="2">
    <source>
        <dbReference type="SAM" id="Phobius"/>
    </source>
</evidence>
<keyword evidence="2" id="KW-0812">Transmembrane</keyword>
<evidence type="ECO:0000256" key="1">
    <source>
        <dbReference type="SAM" id="MobiDB-lite"/>
    </source>
</evidence>